<dbReference type="EMBL" id="AOMT01000013">
    <property type="protein sequence ID" value="KDN25481.1"/>
    <property type="molecule type" value="Genomic_DNA"/>
</dbReference>
<gene>
    <name evidence="3" type="ORF">MBO_03847</name>
</gene>
<dbReference type="SUPFAM" id="SSF56281">
    <property type="entry name" value="Metallo-hydrolase/oxidoreductase"/>
    <property type="match status" value="1"/>
</dbReference>
<reference evidence="3 4" key="1">
    <citation type="journal article" date="2014" name="Genome Announc.">
        <title>Draft Genome Sequence of Moraxella bovoculi Strain 237T (ATCC BAA-1259T) Isolated from a Calf with Infectious Bovine Keratoconjunctivitis.</title>
        <authorList>
            <person name="Calcutt M.J."/>
            <person name="Foecking M.F."/>
            <person name="Martin N.T."/>
            <person name="Mhlanga-Mutangadura T."/>
            <person name="Reilly T.J."/>
        </authorList>
    </citation>
    <scope>NUCLEOTIDE SEQUENCE [LARGE SCALE GENOMIC DNA]</scope>
    <source>
        <strain evidence="3 4">237</strain>
    </source>
</reference>
<dbReference type="InterPro" id="IPR044528">
    <property type="entry name" value="POD-like_MBL-fold"/>
</dbReference>
<evidence type="ECO:0000313" key="4">
    <source>
        <dbReference type="Proteomes" id="UP000035860"/>
    </source>
</evidence>
<dbReference type="GeneID" id="301976392"/>
<dbReference type="GO" id="GO:0046872">
    <property type="term" value="F:metal ion binding"/>
    <property type="evidence" value="ECO:0007669"/>
    <property type="project" value="UniProtKB-KW"/>
</dbReference>
<feature type="domain" description="Metallo-beta-lactamase" evidence="2">
    <location>
        <begin position="12"/>
        <end position="206"/>
    </location>
</feature>
<dbReference type="PANTHER" id="PTHR43084">
    <property type="entry name" value="PERSULFIDE DIOXYGENASE ETHE1"/>
    <property type="match status" value="1"/>
</dbReference>
<name>A0A066UDI9_9GAMM</name>
<dbReference type="Gene3D" id="3.60.15.10">
    <property type="entry name" value="Ribonuclease Z/Hydroxyacylglutathione hydrolase-like"/>
    <property type="match status" value="1"/>
</dbReference>
<dbReference type="AlphaFoldDB" id="A0A066UDI9"/>
<dbReference type="RefSeq" id="WP_036363874.1">
    <property type="nucleotide sequence ID" value="NZ_AOMT01000013.1"/>
</dbReference>
<evidence type="ECO:0000256" key="1">
    <source>
        <dbReference type="ARBA" id="ARBA00022723"/>
    </source>
</evidence>
<dbReference type="GO" id="GO:0006749">
    <property type="term" value="P:glutathione metabolic process"/>
    <property type="evidence" value="ECO:0007669"/>
    <property type="project" value="InterPro"/>
</dbReference>
<accession>A0A066UDI9</accession>
<dbReference type="OrthoDB" id="9784009at2"/>
<proteinExistence type="predicted"/>
<dbReference type="GO" id="GO:0050313">
    <property type="term" value="F:sulfur dioxygenase activity"/>
    <property type="evidence" value="ECO:0007669"/>
    <property type="project" value="InterPro"/>
</dbReference>
<dbReference type="GO" id="GO:0070813">
    <property type="term" value="P:hydrogen sulfide metabolic process"/>
    <property type="evidence" value="ECO:0007669"/>
    <property type="project" value="TreeGrafter"/>
</dbReference>
<dbReference type="PANTHER" id="PTHR43084:SF1">
    <property type="entry name" value="PERSULFIDE DIOXYGENASE ETHE1, MITOCHONDRIAL"/>
    <property type="match status" value="1"/>
</dbReference>
<keyword evidence="4" id="KW-1185">Reference proteome</keyword>
<keyword evidence="1" id="KW-0479">Metal-binding</keyword>
<evidence type="ECO:0000259" key="2">
    <source>
        <dbReference type="SMART" id="SM00849"/>
    </source>
</evidence>
<dbReference type="eggNOG" id="COG0491">
    <property type="taxonomic scope" value="Bacteria"/>
</dbReference>
<organism evidence="3 4">
    <name type="scientific">Moraxella bovoculi 237</name>
    <dbReference type="NCBI Taxonomy" id="743974"/>
    <lineage>
        <taxon>Bacteria</taxon>
        <taxon>Pseudomonadati</taxon>
        <taxon>Pseudomonadota</taxon>
        <taxon>Gammaproteobacteria</taxon>
        <taxon>Moraxellales</taxon>
        <taxon>Moraxellaceae</taxon>
        <taxon>Moraxella</taxon>
    </lineage>
</organism>
<protein>
    <submittedName>
        <fullName evidence="3">Metallo-beta-lactamase superfamily protein</fullName>
    </submittedName>
</protein>
<dbReference type="InterPro" id="IPR036866">
    <property type="entry name" value="RibonucZ/Hydroxyglut_hydro"/>
</dbReference>
<dbReference type="InterPro" id="IPR051682">
    <property type="entry name" value="Mito_Persulfide_Diox"/>
</dbReference>
<dbReference type="Proteomes" id="UP000035860">
    <property type="component" value="Unassembled WGS sequence"/>
</dbReference>
<evidence type="ECO:0000313" key="3">
    <source>
        <dbReference type="EMBL" id="KDN25481.1"/>
    </source>
</evidence>
<dbReference type="InterPro" id="IPR001279">
    <property type="entry name" value="Metallo-B-lactamas"/>
</dbReference>
<sequence length="287" mass="32142">MNVHSFLDPQTQTYSHILIDDDTKLCAIIDPVLDYDPVSGRVSYDNADKLINFITTHDLTVKYIIETHAHADHLTSAHYLKEQLGGQTVIGKHIATVQHIFKDIYDLDDDFIPNASQFDHLTDDGTTLALGSLSITAMHVAGHTPADMAYQVTDGTRLIVFVGDTLFAPDVGTARCDFPAGDSGRLYDSIQRILALPDETVLYLCHDYPSKHRTYSPTTTVGEQRRHNIHVKDGISRDDFINMRDTRDKTLSVPRLMLPSVQVNINAGEFFTTQNGKPYVRIPVNQF</sequence>
<comment type="caution">
    <text evidence="3">The sequence shown here is derived from an EMBL/GenBank/DDBJ whole genome shotgun (WGS) entry which is preliminary data.</text>
</comment>
<dbReference type="SMART" id="SM00849">
    <property type="entry name" value="Lactamase_B"/>
    <property type="match status" value="1"/>
</dbReference>
<dbReference type="CDD" id="cd07724">
    <property type="entry name" value="POD-like_MBL-fold"/>
    <property type="match status" value="1"/>
</dbReference>
<dbReference type="Pfam" id="PF00753">
    <property type="entry name" value="Lactamase_B"/>
    <property type="match status" value="1"/>
</dbReference>